<evidence type="ECO:0000313" key="3">
    <source>
        <dbReference type="EMBL" id="CAD8901279.1"/>
    </source>
</evidence>
<dbReference type="SUPFAM" id="SSF51905">
    <property type="entry name" value="FAD/NAD(P)-binding domain"/>
    <property type="match status" value="1"/>
</dbReference>
<dbReference type="PANTHER" id="PTHR46496">
    <property type="match status" value="1"/>
</dbReference>
<dbReference type="InterPro" id="IPR036188">
    <property type="entry name" value="FAD/NAD-bd_sf"/>
</dbReference>
<dbReference type="Pfam" id="PF01494">
    <property type="entry name" value="FAD_binding_3"/>
    <property type="match status" value="2"/>
</dbReference>
<name>A0A6U5LL77_9STRA</name>
<feature type="signal peptide" evidence="1">
    <location>
        <begin position="1"/>
        <end position="26"/>
    </location>
</feature>
<dbReference type="AlphaFoldDB" id="A0A6U5LL77"/>
<dbReference type="Gene3D" id="3.50.50.60">
    <property type="entry name" value="FAD/NAD(P)-binding domain"/>
    <property type="match status" value="1"/>
</dbReference>
<dbReference type="PANTHER" id="PTHR46496:SF4">
    <property type="entry name" value="ZEAXANTHIN EPOXIDASE"/>
    <property type="match status" value="1"/>
</dbReference>
<reference evidence="4" key="1">
    <citation type="submission" date="2021-01" db="EMBL/GenBank/DDBJ databases">
        <authorList>
            <person name="Corre E."/>
            <person name="Pelletier E."/>
            <person name="Niang G."/>
            <person name="Scheremetjew M."/>
            <person name="Finn R."/>
            <person name="Kale V."/>
            <person name="Holt S."/>
            <person name="Cochrane G."/>
            <person name="Meng A."/>
            <person name="Brown T."/>
            <person name="Cohen L."/>
        </authorList>
    </citation>
    <scope>NUCLEOTIDE SEQUENCE</scope>
    <source>
        <strain evidence="4">308</strain>
    </source>
</reference>
<dbReference type="EMBL" id="HBFR01039007">
    <property type="protein sequence ID" value="CAD8901280.1"/>
    <property type="molecule type" value="Transcribed_RNA"/>
</dbReference>
<feature type="domain" description="FAD-binding" evidence="2">
    <location>
        <begin position="370"/>
        <end position="414"/>
    </location>
</feature>
<protein>
    <recommendedName>
        <fullName evidence="2">FAD-binding domain-containing protein</fullName>
    </recommendedName>
</protein>
<evidence type="ECO:0000256" key="1">
    <source>
        <dbReference type="SAM" id="SignalP"/>
    </source>
</evidence>
<accession>A0A6U5LL77</accession>
<dbReference type="PRINTS" id="PR00420">
    <property type="entry name" value="RNGMNOXGNASE"/>
</dbReference>
<proteinExistence type="predicted"/>
<dbReference type="EMBL" id="HBFR01039006">
    <property type="protein sequence ID" value="CAD8901279.1"/>
    <property type="molecule type" value="Transcribed_RNA"/>
</dbReference>
<evidence type="ECO:0000313" key="4">
    <source>
        <dbReference type="EMBL" id="CAD8901280.1"/>
    </source>
</evidence>
<dbReference type="InterPro" id="IPR002938">
    <property type="entry name" value="FAD-bd"/>
</dbReference>
<evidence type="ECO:0000259" key="2">
    <source>
        <dbReference type="Pfam" id="PF01494"/>
    </source>
</evidence>
<organism evidence="4">
    <name type="scientific">Corethron hystrix</name>
    <dbReference type="NCBI Taxonomy" id="216773"/>
    <lineage>
        <taxon>Eukaryota</taxon>
        <taxon>Sar</taxon>
        <taxon>Stramenopiles</taxon>
        <taxon>Ochrophyta</taxon>
        <taxon>Bacillariophyta</taxon>
        <taxon>Coscinodiscophyceae</taxon>
        <taxon>Corethrophycidae</taxon>
        <taxon>Corethrales</taxon>
        <taxon>Corethraceae</taxon>
        <taxon>Corethron</taxon>
    </lineage>
</organism>
<sequence length="499" mass="53880">MMLQQNRITCRVLFLSVSLLFGTGEGLSSSTSSSSFATKPTVRLNENIFDGPLPESVDVLIAGGGLGGLATCIGLRNRGIDAHVIEASPKLLRGSTGTGIMISPNGFSALDSIAACGNVNLSESMRSFGAKIGEQHIRMTDQGTGHVDKEVTFGSYFDKYGMDQYNIGWARAHEVLARAVPPEVVHTDCKLESFESMADETTGKKNSAVKVTLEDGRTIATSLLIGADGFGSKVRQMLAGDRKCKTRFNNQLLWNAILPTDQFPNGPLHKEGGVEFINCGGEGQAVLIFDSGEGQTAWYLTLMEKDAPDIVTKAIADETFGGFGPQRGIKSALKEAFAKWPMALECLEATPEDKIFERRQADRPKLLKWSSRRRKGAGGRVVLMGDAAHPMIPSLGQGTMVTWEDAAELAASLAPLSSSDQPFDSKGVPKTVRGFVKRRAKRCAMVQQASREQRMGKPLPKFFPLKICTMLQRQSRMAIMFGHTSPGAKNPAPSASDQS</sequence>
<keyword evidence="1" id="KW-0732">Signal</keyword>
<feature type="domain" description="FAD-binding" evidence="2">
    <location>
        <begin position="57"/>
        <end position="248"/>
    </location>
</feature>
<feature type="chain" id="PRO_5036192243" description="FAD-binding domain-containing protein" evidence="1">
    <location>
        <begin position="27"/>
        <end position="499"/>
    </location>
</feature>
<gene>
    <name evidence="3" type="ORF">CHYS00102_LOCUS28498</name>
    <name evidence="4" type="ORF">CHYS00102_LOCUS28499</name>
</gene>
<dbReference type="GO" id="GO:0071949">
    <property type="term" value="F:FAD binding"/>
    <property type="evidence" value="ECO:0007669"/>
    <property type="project" value="InterPro"/>
</dbReference>